<protein>
    <submittedName>
        <fullName evidence="3">Alpha/Beta hydrolase protein</fullName>
    </submittedName>
</protein>
<gene>
    <name evidence="3" type="ORF">B0T11DRAFT_274710</name>
</gene>
<dbReference type="AlphaFoldDB" id="A0A8K0X6P6"/>
<dbReference type="PANTHER" id="PTHR43194">
    <property type="entry name" value="HYDROLASE ALPHA/BETA FOLD FAMILY"/>
    <property type="match status" value="1"/>
</dbReference>
<keyword evidence="4" id="KW-1185">Reference proteome</keyword>
<evidence type="ECO:0000313" key="4">
    <source>
        <dbReference type="Proteomes" id="UP000813385"/>
    </source>
</evidence>
<dbReference type="Proteomes" id="UP000813385">
    <property type="component" value="Unassembled WGS sequence"/>
</dbReference>
<organism evidence="3 4">
    <name type="scientific">Plectosphaerella cucumerina</name>
    <dbReference type="NCBI Taxonomy" id="40658"/>
    <lineage>
        <taxon>Eukaryota</taxon>
        <taxon>Fungi</taxon>
        <taxon>Dikarya</taxon>
        <taxon>Ascomycota</taxon>
        <taxon>Pezizomycotina</taxon>
        <taxon>Sordariomycetes</taxon>
        <taxon>Hypocreomycetidae</taxon>
        <taxon>Glomerellales</taxon>
        <taxon>Plectosphaerellaceae</taxon>
        <taxon>Plectosphaerella</taxon>
    </lineage>
</organism>
<reference evidence="3" key="1">
    <citation type="journal article" date="2021" name="Nat. Commun.">
        <title>Genetic determinants of endophytism in the Arabidopsis root mycobiome.</title>
        <authorList>
            <person name="Mesny F."/>
            <person name="Miyauchi S."/>
            <person name="Thiergart T."/>
            <person name="Pickel B."/>
            <person name="Atanasova L."/>
            <person name="Karlsson M."/>
            <person name="Huettel B."/>
            <person name="Barry K.W."/>
            <person name="Haridas S."/>
            <person name="Chen C."/>
            <person name="Bauer D."/>
            <person name="Andreopoulos W."/>
            <person name="Pangilinan J."/>
            <person name="LaButti K."/>
            <person name="Riley R."/>
            <person name="Lipzen A."/>
            <person name="Clum A."/>
            <person name="Drula E."/>
            <person name="Henrissat B."/>
            <person name="Kohler A."/>
            <person name="Grigoriev I.V."/>
            <person name="Martin F.M."/>
            <person name="Hacquard S."/>
        </authorList>
    </citation>
    <scope>NUCLEOTIDE SEQUENCE</scope>
    <source>
        <strain evidence="3">MPI-CAGE-AT-0016</strain>
    </source>
</reference>
<dbReference type="EMBL" id="JAGPXD010000002">
    <property type="protein sequence ID" value="KAH7367111.1"/>
    <property type="molecule type" value="Genomic_DNA"/>
</dbReference>
<sequence>MWPAVGEPECGRAPARASSGLFPTAPAGRHRAHPCTPFYQELRPSTHAVDTACAKAMPADFEEIQVDNMAGKQASQYTRRAHVIPASTPRHSELSVRRDLAAPLRLSVHDYHVIDADPQGITVILTHGTSFNKHFWELIIASLLESQDVRKICKRFITFDAANHGDSALLNRGVLPTKACWQDDSRDVLETLKHFKVEQPVLGIGHSFGGGALCHAAMMSPGTFLSTIFVEPILFRMKAQTEGVAQMALRRRDVWESKEAVTAAFGRSAGLRDWDAMQLQVYIDQGTFLDYDSKVRLKTPKEQEAATYLAAPHPEILNLLKQSHGRHHFVWGSESKVISSENRESVEAILRPPSTSQVVSGAGHLIPMTHPSGLSDILGDLIISLAGFRPKGKL</sequence>
<name>A0A8K0X6P6_9PEZI</name>
<feature type="region of interest" description="Disordered" evidence="1">
    <location>
        <begin position="1"/>
        <end position="29"/>
    </location>
</feature>
<dbReference type="InterPro" id="IPR050228">
    <property type="entry name" value="Carboxylesterase_BioH"/>
</dbReference>
<comment type="caution">
    <text evidence="3">The sequence shown here is derived from an EMBL/GenBank/DDBJ whole genome shotgun (WGS) entry which is preliminary data.</text>
</comment>
<dbReference type="InterPro" id="IPR029058">
    <property type="entry name" value="AB_hydrolase_fold"/>
</dbReference>
<keyword evidence="3" id="KW-0378">Hydrolase</keyword>
<feature type="domain" description="AB hydrolase-1" evidence="2">
    <location>
        <begin position="123"/>
        <end position="373"/>
    </location>
</feature>
<evidence type="ECO:0000259" key="2">
    <source>
        <dbReference type="Pfam" id="PF12697"/>
    </source>
</evidence>
<evidence type="ECO:0000256" key="1">
    <source>
        <dbReference type="SAM" id="MobiDB-lite"/>
    </source>
</evidence>
<accession>A0A8K0X6P6</accession>
<proteinExistence type="predicted"/>
<dbReference type="PANTHER" id="PTHR43194:SF2">
    <property type="entry name" value="PEROXISOMAL MEMBRANE PROTEIN LPX1"/>
    <property type="match status" value="1"/>
</dbReference>
<evidence type="ECO:0000313" key="3">
    <source>
        <dbReference type="EMBL" id="KAH7367111.1"/>
    </source>
</evidence>
<dbReference type="GO" id="GO:0016787">
    <property type="term" value="F:hydrolase activity"/>
    <property type="evidence" value="ECO:0007669"/>
    <property type="project" value="UniProtKB-KW"/>
</dbReference>
<dbReference type="OrthoDB" id="4801309at2759"/>
<dbReference type="Gene3D" id="3.40.50.1820">
    <property type="entry name" value="alpha/beta hydrolase"/>
    <property type="match status" value="1"/>
</dbReference>
<dbReference type="InterPro" id="IPR000073">
    <property type="entry name" value="AB_hydrolase_1"/>
</dbReference>
<dbReference type="Pfam" id="PF12697">
    <property type="entry name" value="Abhydrolase_6"/>
    <property type="match status" value="1"/>
</dbReference>
<dbReference type="SUPFAM" id="SSF53474">
    <property type="entry name" value="alpha/beta-Hydrolases"/>
    <property type="match status" value="1"/>
</dbReference>